<feature type="region of interest" description="Disordered" evidence="1">
    <location>
        <begin position="319"/>
        <end position="406"/>
    </location>
</feature>
<dbReference type="PANTHER" id="PTHR47958">
    <property type="entry name" value="ATP-DEPENDENT RNA HELICASE DBP3"/>
    <property type="match status" value="1"/>
</dbReference>
<dbReference type="InterPro" id="IPR027417">
    <property type="entry name" value="P-loop_NTPase"/>
</dbReference>
<organism evidence="3">
    <name type="scientific">Cyprideis torosa</name>
    <dbReference type="NCBI Taxonomy" id="163714"/>
    <lineage>
        <taxon>Eukaryota</taxon>
        <taxon>Metazoa</taxon>
        <taxon>Ecdysozoa</taxon>
        <taxon>Arthropoda</taxon>
        <taxon>Crustacea</taxon>
        <taxon>Oligostraca</taxon>
        <taxon>Ostracoda</taxon>
        <taxon>Podocopa</taxon>
        <taxon>Podocopida</taxon>
        <taxon>Cytherocopina</taxon>
        <taxon>Cytheroidea</taxon>
        <taxon>Cytherideidae</taxon>
        <taxon>Cyprideis</taxon>
    </lineage>
</organism>
<accession>A0A7R8ZWZ0</accession>
<dbReference type="AlphaFoldDB" id="A0A7R8ZWZ0"/>
<feature type="domain" description="Helicase C-terminal" evidence="2">
    <location>
        <begin position="1"/>
        <end position="106"/>
    </location>
</feature>
<dbReference type="InterPro" id="IPR001650">
    <property type="entry name" value="Helicase_C-like"/>
</dbReference>
<dbReference type="OrthoDB" id="434041at2759"/>
<dbReference type="Pfam" id="PF00271">
    <property type="entry name" value="Helicase_C"/>
    <property type="match status" value="1"/>
</dbReference>
<dbReference type="SUPFAM" id="SSF52540">
    <property type="entry name" value="P-loop containing nucleoside triphosphate hydrolases"/>
    <property type="match status" value="1"/>
</dbReference>
<dbReference type="SMART" id="SM00490">
    <property type="entry name" value="HELICc"/>
    <property type="match status" value="1"/>
</dbReference>
<feature type="compositionally biased region" description="Acidic residues" evidence="1">
    <location>
        <begin position="347"/>
        <end position="366"/>
    </location>
</feature>
<dbReference type="PROSITE" id="PS51194">
    <property type="entry name" value="HELICASE_CTER"/>
    <property type="match status" value="1"/>
</dbReference>
<proteinExistence type="predicted"/>
<evidence type="ECO:0000256" key="1">
    <source>
        <dbReference type="SAM" id="MobiDB-lite"/>
    </source>
</evidence>
<protein>
    <recommendedName>
        <fullName evidence="2">Helicase C-terminal domain-containing protein</fullName>
    </recommendedName>
</protein>
<evidence type="ECO:0000259" key="2">
    <source>
        <dbReference type="PROSITE" id="PS51194"/>
    </source>
</evidence>
<reference evidence="3" key="1">
    <citation type="submission" date="2020-11" db="EMBL/GenBank/DDBJ databases">
        <authorList>
            <person name="Tran Van P."/>
        </authorList>
    </citation>
    <scope>NUCLEOTIDE SEQUENCE</scope>
</reference>
<evidence type="ECO:0000313" key="3">
    <source>
        <dbReference type="EMBL" id="CAD7237515.1"/>
    </source>
</evidence>
<dbReference type="CDD" id="cd18787">
    <property type="entry name" value="SF2_C_DEAD"/>
    <property type="match status" value="1"/>
</dbReference>
<sequence length="406" mass="45415">MFISGAQTQQQRLETLSSLQEFRCRILVSTDLTARGVDAENVDVVINFDVAEDRETHLHRMGRAGRFGSLGLTVTLAFDNGPEFAKFQQVISKSPDGALDEVRILSSTEDIRLAWRNDPEEFPLVNFNSGVNKFTSEEVKEEAMVFADSSGLHEDHRGDGDETFLKCKTLGMSKESPLMVPLRSSEDVNSVEGQDDRSLMEKILSDLDLEIERNIALSENCSLLEWEEALQLLENIDDSEPAQEEPVDDNDVDGELEKWLEKQQKETDTRVKGIEFVLAGIAEEEGEDVMIERVFMNSVHLPWDTKEDIVEDDPLELQAGEPGAWMPVPPGEEKLCGDPKGENLWVFEDDDECDEEDDDDDSDGDDGVAQSESDSDAVEDLVSSSSEELEDDTSLPVPTMDDTWIQ</sequence>
<name>A0A7R8ZWZ0_9CRUS</name>
<dbReference type="EMBL" id="OB688822">
    <property type="protein sequence ID" value="CAD7237515.1"/>
    <property type="molecule type" value="Genomic_DNA"/>
</dbReference>
<gene>
    <name evidence="3" type="ORF">CTOB1V02_LOCUS15330</name>
</gene>
<feature type="non-terminal residue" evidence="3">
    <location>
        <position position="406"/>
    </location>
</feature>
<dbReference type="Gene3D" id="3.40.50.300">
    <property type="entry name" value="P-loop containing nucleotide triphosphate hydrolases"/>
    <property type="match status" value="1"/>
</dbReference>
<feature type="compositionally biased region" description="Basic and acidic residues" evidence="1">
    <location>
        <begin position="331"/>
        <end position="341"/>
    </location>
</feature>